<evidence type="ECO:0000256" key="4">
    <source>
        <dbReference type="ARBA" id="ARBA00022741"/>
    </source>
</evidence>
<evidence type="ECO:0000259" key="12">
    <source>
        <dbReference type="Pfam" id="PF00749"/>
    </source>
</evidence>
<sequence length="591" mass="67318">MPRAIRPMSNETPSAPSSPAADAPRDFIRQIIRDDLASGKHASTRTRFPPEPNGYLHIGHAKAICLNFGIAREFAGGWCNLRLDDTNPGKEDPEFVEGIKEDVRWLGYAWHELRHASDYFEVFYRAAIKLIEDGKAYVDDLNADEVRAYRGTLTEPGRNSPYRDRSVEENLDLFRRMRAGEFEDGSKTLRAKIDMAAGNINLRDPAIYRVRKVTHQNTGDAWPIYPMYDYAHCLSDALESITHSLCTLEFEDHRPLYDWFVDHVDLPNHPELWQPLVDAGLETKPSKPRQIEFSRLNLSYSITSKRKLAQLVNEGHVDSWDDPRMNTLRGLRRRGFTAASIRLLIERLGVSKQNSVIDYAVFEGCVREDLDAAAPRRMAVLDPLKLVITNLPEGHEEVLTFPNHPKDESFGSRTVPFSREVWIERDDFAEVPPKGFHRLKPEGEVRLRGVGIVKCEEVVKDADGQVIEVHCTLDPESRHGLPGADRKVKGTIHWVSAVHGVAAEVRLYDRLFSVPAPDDESDGKSWIEHINPEAKRVITGWVERAAALAEPEQHFQFERLGYFVADRLDHREHHPVFNRVVTLRDTWAAKG</sequence>
<evidence type="ECO:0000256" key="5">
    <source>
        <dbReference type="ARBA" id="ARBA00022840"/>
    </source>
</evidence>
<evidence type="ECO:0000256" key="6">
    <source>
        <dbReference type="ARBA" id="ARBA00022917"/>
    </source>
</evidence>
<dbReference type="InterPro" id="IPR014729">
    <property type="entry name" value="Rossmann-like_a/b/a_fold"/>
</dbReference>
<gene>
    <name evidence="9" type="primary">glnS</name>
    <name evidence="15" type="ORF">ATSB10_37690</name>
</gene>
<dbReference type="InterPro" id="IPR022861">
    <property type="entry name" value="Gln_tRNA_ligase_bac"/>
</dbReference>
<dbReference type="PRINTS" id="PR00987">
    <property type="entry name" value="TRNASYNTHGLU"/>
</dbReference>
<keyword evidence="3 9" id="KW-0436">Ligase</keyword>
<evidence type="ECO:0000256" key="2">
    <source>
        <dbReference type="ARBA" id="ARBA00022490"/>
    </source>
</evidence>
<evidence type="ECO:0000256" key="10">
    <source>
        <dbReference type="RuleBase" id="RU363037"/>
    </source>
</evidence>
<evidence type="ECO:0000313" key="15">
    <source>
        <dbReference type="EMBL" id="AND71223.1"/>
    </source>
</evidence>
<dbReference type="PANTHER" id="PTHR43097">
    <property type="entry name" value="GLUTAMINE-TRNA LIGASE"/>
    <property type="match status" value="1"/>
</dbReference>
<dbReference type="Gene3D" id="1.10.1160.10">
    <property type="entry name" value="Glutamyl-trna Synthetase, Domain 2"/>
    <property type="match status" value="1"/>
</dbReference>
<dbReference type="Proteomes" id="UP000077255">
    <property type="component" value="Chromosome"/>
</dbReference>
<feature type="domain" description="Glutamyl/glutaminyl-tRNA synthetase class Ib anti-codon binding" evidence="13">
    <location>
        <begin position="374"/>
        <end position="474"/>
    </location>
</feature>
<dbReference type="KEGG" id="dtx:ATSB10_37690"/>
<keyword evidence="16" id="KW-1185">Reference proteome</keyword>
<dbReference type="FunFam" id="1.10.1160.10:FF:000001">
    <property type="entry name" value="Glutamine--tRNA ligase"/>
    <property type="match status" value="1"/>
</dbReference>
<dbReference type="NCBIfam" id="NF011291">
    <property type="entry name" value="PRK14703.1"/>
    <property type="match status" value="1"/>
</dbReference>
<evidence type="ECO:0000313" key="16">
    <source>
        <dbReference type="Proteomes" id="UP000077255"/>
    </source>
</evidence>
<protein>
    <recommendedName>
        <fullName evidence="9">Glutamine--tRNA ligase</fullName>
        <ecNumber evidence="9">6.1.1.18</ecNumber>
    </recommendedName>
    <alternativeName>
        <fullName evidence="9">Glutaminyl-tRNA synthetase</fullName>
        <shortName evidence="9">GlnRS</shortName>
    </alternativeName>
</protein>
<dbReference type="InterPro" id="IPR001412">
    <property type="entry name" value="aa-tRNA-synth_I_CS"/>
</dbReference>
<dbReference type="FunFam" id="3.40.50.620:FF:000037">
    <property type="entry name" value="Glutamine--tRNA ligase cytoplasmic"/>
    <property type="match status" value="1"/>
</dbReference>
<keyword evidence="6 9" id="KW-0648">Protein biosynthesis</keyword>
<reference evidence="15 16" key="1">
    <citation type="submission" date="2016-02" db="EMBL/GenBank/DDBJ databases">
        <title>Complete genome sequencing and analysis of ATSB10, Dyella thiooxydans isolated from rhizosphere soil of sunflower (Helianthus annuus L.).</title>
        <authorList>
            <person name="Lee Y."/>
            <person name="Hwangbo K."/>
            <person name="Chung H."/>
            <person name="Yoo J."/>
            <person name="Kim K.Y."/>
            <person name="Sa T.M."/>
            <person name="Um Y."/>
            <person name="Madhaiyan M."/>
        </authorList>
    </citation>
    <scope>NUCLEOTIDE SEQUENCE [LARGE SCALE GENOMIC DNA]</scope>
    <source>
        <strain evidence="15 16">ATSB10</strain>
    </source>
</reference>
<comment type="similarity">
    <text evidence="1 9 10">Belongs to the class-I aminoacyl-tRNA synthetase family.</text>
</comment>
<dbReference type="FunFam" id="2.40.240.10:FF:000007">
    <property type="entry name" value="Glutamine--tRNA ligase"/>
    <property type="match status" value="1"/>
</dbReference>
<comment type="subunit">
    <text evidence="9">Monomer.</text>
</comment>
<dbReference type="InterPro" id="IPR020058">
    <property type="entry name" value="Glu/Gln-tRNA-synth_Ib_cat-dom"/>
</dbReference>
<feature type="binding site" evidence="9">
    <location>
        <position position="84"/>
    </location>
    <ligand>
        <name>L-glutamine</name>
        <dbReference type="ChEBI" id="CHEBI:58359"/>
    </ligand>
</feature>
<dbReference type="FunFam" id="2.40.240.10:FF:000020">
    <property type="entry name" value="Glutamine--tRNA ligase"/>
    <property type="match status" value="1"/>
</dbReference>
<feature type="binding site" evidence="9">
    <location>
        <position position="228"/>
    </location>
    <ligand>
        <name>L-glutamine</name>
        <dbReference type="ChEBI" id="CHEBI:58359"/>
    </ligand>
</feature>
<dbReference type="SUPFAM" id="SSF52374">
    <property type="entry name" value="Nucleotidylyl transferase"/>
    <property type="match status" value="1"/>
</dbReference>
<comment type="subcellular location">
    <subcellularLocation>
        <location evidence="9">Cytoplasm</location>
    </subcellularLocation>
</comment>
<keyword evidence="4 9" id="KW-0547">Nucleotide-binding</keyword>
<evidence type="ECO:0000256" key="8">
    <source>
        <dbReference type="ARBA" id="ARBA00048270"/>
    </source>
</evidence>
<feature type="short sequence motif" description="'KMSKS' region" evidence="9">
    <location>
        <begin position="302"/>
        <end position="306"/>
    </location>
</feature>
<dbReference type="SUPFAM" id="SSF50715">
    <property type="entry name" value="Ribosomal protein L25-like"/>
    <property type="match status" value="1"/>
</dbReference>
<dbReference type="PATRIC" id="fig|445710.3.peg.3767"/>
<dbReference type="GO" id="GO:0005829">
    <property type="term" value="C:cytosol"/>
    <property type="evidence" value="ECO:0007669"/>
    <property type="project" value="TreeGrafter"/>
</dbReference>
<dbReference type="PROSITE" id="PS00178">
    <property type="entry name" value="AA_TRNA_LIGASE_I"/>
    <property type="match status" value="1"/>
</dbReference>
<feature type="binding site" evidence="9">
    <location>
        <begin position="295"/>
        <end position="296"/>
    </location>
    <ligand>
        <name>ATP</name>
        <dbReference type="ChEBI" id="CHEBI:30616"/>
    </ligand>
</feature>
<dbReference type="InterPro" id="IPR020059">
    <property type="entry name" value="Glu/Gln-tRNA-synth_Ib_codon-bd"/>
</dbReference>
<dbReference type="PANTHER" id="PTHR43097:SF5">
    <property type="entry name" value="GLUTAMATE--TRNA LIGASE"/>
    <property type="match status" value="1"/>
</dbReference>
<dbReference type="InterPro" id="IPR020056">
    <property type="entry name" value="Rbsml_bL25/Gln-tRNA_synth_N"/>
</dbReference>
<dbReference type="Gene3D" id="3.90.800.10">
    <property type="entry name" value="Glutamyl-tRNA Synthetase, Domain 3"/>
    <property type="match status" value="1"/>
</dbReference>
<dbReference type="InterPro" id="IPR020061">
    <property type="entry name" value="Glu_tRNA_lig_a-bdl"/>
</dbReference>
<comment type="caution">
    <text evidence="9">Lacks conserved residue(s) required for the propagation of feature annotation.</text>
</comment>
<evidence type="ECO:0000259" key="14">
    <source>
        <dbReference type="Pfam" id="PF20974"/>
    </source>
</evidence>
<dbReference type="NCBIfam" id="TIGR00440">
    <property type="entry name" value="glnS"/>
    <property type="match status" value="1"/>
</dbReference>
<evidence type="ECO:0000259" key="13">
    <source>
        <dbReference type="Pfam" id="PF03950"/>
    </source>
</evidence>
<dbReference type="HAMAP" id="MF_00126">
    <property type="entry name" value="Gln_tRNA_synth"/>
    <property type="match status" value="1"/>
</dbReference>
<feature type="domain" description="tRNA synthetases class I (E and Q) anti-codon binding" evidence="14">
    <location>
        <begin position="491"/>
        <end position="566"/>
    </location>
</feature>
<comment type="catalytic activity">
    <reaction evidence="8 9">
        <text>tRNA(Gln) + L-glutamine + ATP = L-glutaminyl-tRNA(Gln) + AMP + diphosphate</text>
        <dbReference type="Rhea" id="RHEA:20121"/>
        <dbReference type="Rhea" id="RHEA-COMP:9662"/>
        <dbReference type="Rhea" id="RHEA-COMP:9681"/>
        <dbReference type="ChEBI" id="CHEBI:30616"/>
        <dbReference type="ChEBI" id="CHEBI:33019"/>
        <dbReference type="ChEBI" id="CHEBI:58359"/>
        <dbReference type="ChEBI" id="CHEBI:78442"/>
        <dbReference type="ChEBI" id="CHEBI:78521"/>
        <dbReference type="ChEBI" id="CHEBI:456215"/>
        <dbReference type="EC" id="6.1.1.18"/>
    </reaction>
</comment>
<feature type="compositionally biased region" description="Low complexity" evidence="11">
    <location>
        <begin position="13"/>
        <end position="22"/>
    </location>
</feature>
<dbReference type="Pfam" id="PF00749">
    <property type="entry name" value="tRNA-synt_1c"/>
    <property type="match status" value="1"/>
</dbReference>
<evidence type="ECO:0000256" key="7">
    <source>
        <dbReference type="ARBA" id="ARBA00023146"/>
    </source>
</evidence>
<evidence type="ECO:0000256" key="1">
    <source>
        <dbReference type="ARBA" id="ARBA00005594"/>
    </source>
</evidence>
<dbReference type="FunFam" id="3.90.800.10:FF:000001">
    <property type="entry name" value="Glutamine--tRNA ligase"/>
    <property type="match status" value="1"/>
</dbReference>
<dbReference type="STRING" id="445710.ATSB10_37690"/>
<dbReference type="EMBL" id="CP014841">
    <property type="protein sequence ID" value="AND71223.1"/>
    <property type="molecule type" value="Genomic_DNA"/>
</dbReference>
<feature type="binding site" evidence="9">
    <location>
        <begin position="51"/>
        <end position="53"/>
    </location>
    <ligand>
        <name>ATP</name>
        <dbReference type="ChEBI" id="CHEBI:30616"/>
    </ligand>
</feature>
<name>A0A160N558_9GAMM</name>
<feature type="binding site" evidence="9">
    <location>
        <position position="247"/>
    </location>
    <ligand>
        <name>ATP</name>
        <dbReference type="ChEBI" id="CHEBI:30616"/>
    </ligand>
</feature>
<dbReference type="Pfam" id="PF03950">
    <property type="entry name" value="tRNA-synt_1c_C"/>
    <property type="match status" value="1"/>
</dbReference>
<evidence type="ECO:0000256" key="3">
    <source>
        <dbReference type="ARBA" id="ARBA00022598"/>
    </source>
</evidence>
<dbReference type="InterPro" id="IPR000924">
    <property type="entry name" value="Glu/Gln-tRNA-synth"/>
</dbReference>
<evidence type="ECO:0000256" key="11">
    <source>
        <dbReference type="SAM" id="MobiDB-lite"/>
    </source>
</evidence>
<dbReference type="Gene3D" id="2.40.240.10">
    <property type="entry name" value="Ribosomal Protein L25, Chain P"/>
    <property type="match status" value="2"/>
</dbReference>
<keyword evidence="5 9" id="KW-0067">ATP-binding</keyword>
<feature type="binding site" evidence="9">
    <location>
        <begin position="57"/>
        <end position="63"/>
    </location>
    <ligand>
        <name>ATP</name>
        <dbReference type="ChEBI" id="CHEBI:30616"/>
    </ligand>
</feature>
<keyword evidence="7 9" id="KW-0030">Aminoacyl-tRNA synthetase</keyword>
<feature type="domain" description="Glutamyl/glutaminyl-tRNA synthetase class Ib catalytic" evidence="12">
    <location>
        <begin position="45"/>
        <end position="287"/>
    </location>
</feature>
<organism evidence="15 16">
    <name type="scientific">Dyella thiooxydans</name>
    <dbReference type="NCBI Taxonomy" id="445710"/>
    <lineage>
        <taxon>Bacteria</taxon>
        <taxon>Pseudomonadati</taxon>
        <taxon>Pseudomonadota</taxon>
        <taxon>Gammaproteobacteria</taxon>
        <taxon>Lysobacterales</taxon>
        <taxon>Rhodanobacteraceae</taxon>
        <taxon>Dyella</taxon>
    </lineage>
</organism>
<dbReference type="GO" id="GO:0004819">
    <property type="term" value="F:glutamine-tRNA ligase activity"/>
    <property type="evidence" value="ECO:0007669"/>
    <property type="project" value="UniProtKB-UniRule"/>
</dbReference>
<dbReference type="Pfam" id="PF20974">
    <property type="entry name" value="tRNA-synt_1c_C2"/>
    <property type="match status" value="1"/>
</dbReference>
<feature type="region of interest" description="Disordered" evidence="11">
    <location>
        <begin position="1"/>
        <end position="23"/>
    </location>
</feature>
<dbReference type="GO" id="GO:0006425">
    <property type="term" value="P:glutaminyl-tRNA aminoacylation"/>
    <property type="evidence" value="ECO:0007669"/>
    <property type="project" value="UniProtKB-UniRule"/>
</dbReference>
<feature type="short sequence motif" description="'HIGH' region" evidence="9">
    <location>
        <begin position="50"/>
        <end position="60"/>
    </location>
</feature>
<evidence type="ECO:0000256" key="9">
    <source>
        <dbReference type="HAMAP-Rule" id="MF_00126"/>
    </source>
</evidence>
<dbReference type="GO" id="GO:0005524">
    <property type="term" value="F:ATP binding"/>
    <property type="evidence" value="ECO:0007669"/>
    <property type="project" value="UniProtKB-UniRule"/>
</dbReference>
<dbReference type="GO" id="GO:0006424">
    <property type="term" value="P:glutamyl-tRNA aminoacylation"/>
    <property type="evidence" value="ECO:0007669"/>
    <property type="project" value="UniProtKB-UniRule"/>
</dbReference>
<dbReference type="AlphaFoldDB" id="A0A160N558"/>
<dbReference type="InterPro" id="IPR050132">
    <property type="entry name" value="Gln/Glu-tRNA_Ligase"/>
</dbReference>
<dbReference type="EC" id="6.1.1.18" evidence="9"/>
<dbReference type="Gene3D" id="3.40.50.620">
    <property type="entry name" value="HUPs"/>
    <property type="match status" value="1"/>
</dbReference>
<dbReference type="InterPro" id="IPR004514">
    <property type="entry name" value="Gln-tRNA-synth"/>
</dbReference>
<accession>A0A160N558</accession>
<keyword evidence="2 9" id="KW-0963">Cytoplasm</keyword>
<proteinExistence type="inferred from homology"/>
<dbReference type="InterPro" id="IPR049437">
    <property type="entry name" value="tRNA-synt_1c_C2"/>
</dbReference>
<dbReference type="InterPro" id="IPR011035">
    <property type="entry name" value="Ribosomal_bL25/Gln-tRNA_synth"/>
</dbReference>